<evidence type="ECO:0000259" key="1">
    <source>
        <dbReference type="Pfam" id="PF09362"/>
    </source>
</evidence>
<keyword evidence="3" id="KW-1185">Reference proteome</keyword>
<name>A0ABX7R7T6_9GAMM</name>
<protein>
    <submittedName>
        <fullName evidence="2">DUF1996 domain-containing protein</fullName>
    </submittedName>
</protein>
<dbReference type="PANTHER" id="PTHR43662:SF3">
    <property type="entry name" value="DOMAIN PROTEIN, PUTATIVE (AFU_ORTHOLOGUE AFUA_6G11970)-RELATED"/>
    <property type="match status" value="1"/>
</dbReference>
<dbReference type="EMBL" id="CP071502">
    <property type="protein sequence ID" value="QSX39206.1"/>
    <property type="molecule type" value="Genomic_DNA"/>
</dbReference>
<dbReference type="Pfam" id="PF09362">
    <property type="entry name" value="DUF1996"/>
    <property type="match status" value="1"/>
</dbReference>
<dbReference type="PANTHER" id="PTHR43662">
    <property type="match status" value="1"/>
</dbReference>
<gene>
    <name evidence="2" type="ORF">JYB85_18795</name>
</gene>
<feature type="domain" description="DUF1996" evidence="1">
    <location>
        <begin position="162"/>
        <end position="423"/>
    </location>
</feature>
<organism evidence="2 3">
    <name type="scientific">Shewanella sedimentimangrovi</name>
    <dbReference type="NCBI Taxonomy" id="2814293"/>
    <lineage>
        <taxon>Bacteria</taxon>
        <taxon>Pseudomonadati</taxon>
        <taxon>Pseudomonadota</taxon>
        <taxon>Gammaproteobacteria</taxon>
        <taxon>Alteromonadales</taxon>
        <taxon>Shewanellaceae</taxon>
        <taxon>Shewanella</taxon>
    </lineage>
</organism>
<evidence type="ECO:0000313" key="3">
    <source>
        <dbReference type="Proteomes" id="UP000663207"/>
    </source>
</evidence>
<dbReference type="Proteomes" id="UP000663207">
    <property type="component" value="Chromosome"/>
</dbReference>
<proteinExistence type="predicted"/>
<sequence>MMNKSLFVFISVLTLTLSGCGSSEDNSPSLDSASPAAPTFKLKPESVTQEAFAKFEFVADDAVNFECQLDGGHVTDCSSPLFLYPLSPQEHQLFVWSLDINGKRSEVAIAQWRVSSVFSGGSGTGVHADLVATEVQPTLAAEDSWRGIFRINCDFAHAGYHDPIVFPGQANAGHLHRFYGNTLVDENTDTRLLLTSGESSCQGNELNRSSYWIPALLAPSYDLQTGERMLDAQGEPAWHVVPAVVGNDEEAHEIFYYSAGVDDLESIQTIPLGLKMVAGNHMAQPGNEQDSAVVRWHCQSWESTDAGNPRWSTGIPECREPDRLRMDIFFPSCWNGVDLDSYDHKSHLAYPINTGGPQGSVCPASHPVPIIRVSFHYAFGVKPEVSDPETNSSRGWRLASDRYEVTPFTPGGMSLHGDWFNAWHPEVLETVLKECIQQRLDCHDGNLANGFRLSGTRPGTQSEAAVINMGLGY</sequence>
<reference evidence="2 3" key="1">
    <citation type="submission" date="2021-03" db="EMBL/GenBank/DDBJ databases">
        <title>Novel species identification of genus Shewanella.</title>
        <authorList>
            <person name="Liu G."/>
            <person name="Zhang Q."/>
        </authorList>
    </citation>
    <scope>NUCLEOTIDE SEQUENCE [LARGE SCALE GENOMIC DNA]</scope>
    <source>
        <strain evidence="2 3">FJAT-52962</strain>
    </source>
</reference>
<accession>A0ABX7R7T6</accession>
<dbReference type="InterPro" id="IPR018535">
    <property type="entry name" value="DUF1996"/>
</dbReference>
<evidence type="ECO:0000313" key="2">
    <source>
        <dbReference type="EMBL" id="QSX39206.1"/>
    </source>
</evidence>
<dbReference type="PROSITE" id="PS51257">
    <property type="entry name" value="PROKAR_LIPOPROTEIN"/>
    <property type="match status" value="1"/>
</dbReference>